<accession>A0A6N8THR4</accession>
<dbReference type="Pfam" id="PF10134">
    <property type="entry name" value="RPA"/>
    <property type="match status" value="1"/>
</dbReference>
<sequence length="410" mass="46498">MATKKLHLKTREAFADLSLHEKNAYLQEVADEIADTRGDNRVVLDKDALSRLRRYYSRRSMADLRLDEMGGPMAVSFRNIAESIRSDEVHALVAHEIPTTRSTRRVYSNSRPAPIDDAQLMFFVPSVHDAPLKDDFNLMDIAPFSLSKSGGQGVIRYELKDSVITIEGGAEVGIATAYDYDIVINMISHLAEATRRFRIDDAKGLKASIPPRVYRPAAAEILKFCRRELGGKQYEDLERALARLQATHIRITNLKGGEGRRDRRETESFPLIGRYKVVSRTNQDRIDQVEIEIPGWIYDGVVRPDGKPTILTLNPDYFLLSRPLARFIYRLARKAAGEGEAFYSVTELKKRSASLLPMRKFRKAIQEIVENAQVLPLPDYDLELEDRGHDLILIMRNRTRRLAASEAASA</sequence>
<evidence type="ECO:0000313" key="1">
    <source>
        <dbReference type="EMBL" id="MXO02827.1"/>
    </source>
</evidence>
<dbReference type="OrthoDB" id="581589at2"/>
<dbReference type="EMBL" id="WUML01000033">
    <property type="protein sequence ID" value="MXO02827.1"/>
    <property type="molecule type" value="Genomic_DNA"/>
</dbReference>
<organism evidence="1 2">
    <name type="scientific">Shinella zoogloeoides</name>
    <name type="common">Crabtreella saccharophila</name>
    <dbReference type="NCBI Taxonomy" id="352475"/>
    <lineage>
        <taxon>Bacteria</taxon>
        <taxon>Pseudomonadati</taxon>
        <taxon>Pseudomonadota</taxon>
        <taxon>Alphaproteobacteria</taxon>
        <taxon>Hyphomicrobiales</taxon>
        <taxon>Rhizobiaceae</taxon>
        <taxon>Shinella</taxon>
    </lineage>
</organism>
<dbReference type="RefSeq" id="WP_160788011.1">
    <property type="nucleotide sequence ID" value="NZ_CP086614.1"/>
</dbReference>
<dbReference type="AlphaFoldDB" id="A0A6N8THR4"/>
<comment type="caution">
    <text evidence="1">The sequence shown here is derived from an EMBL/GenBank/DDBJ whole genome shotgun (WGS) entry which is preliminary data.</text>
</comment>
<name>A0A6N8THR4_SHIZO</name>
<proteinExistence type="predicted"/>
<evidence type="ECO:0000313" key="2">
    <source>
        <dbReference type="Proteomes" id="UP000440304"/>
    </source>
</evidence>
<dbReference type="Proteomes" id="UP000440304">
    <property type="component" value="Unassembled WGS sequence"/>
</dbReference>
<gene>
    <name evidence="1" type="ORF">GR156_21195</name>
</gene>
<reference evidence="1 2" key="1">
    <citation type="submission" date="2019-12" db="EMBL/GenBank/DDBJ databases">
        <title>Shinella granuli gen. nov., sp. nov., and proposal of the reclassification of Zoogloea ramigera ATCC 19623 as Shinella zoogloeoides sp. nov.</title>
        <authorList>
            <person name="Gao J."/>
        </authorList>
    </citation>
    <scope>NUCLEOTIDE SEQUENCE [LARGE SCALE GENOMIC DNA]</scope>
    <source>
        <strain evidence="1 2">DSM 287</strain>
    </source>
</reference>
<dbReference type="InterPro" id="IPR018777">
    <property type="entry name" value="Replication_initiator_prot_A"/>
</dbReference>
<protein>
    <submittedName>
        <fullName evidence="1">Replication protein</fullName>
    </submittedName>
</protein>